<dbReference type="PANTHER" id="PTHR30349">
    <property type="entry name" value="PHAGE INTEGRASE-RELATED"/>
    <property type="match status" value="1"/>
</dbReference>
<dbReference type="GO" id="GO:0003677">
    <property type="term" value="F:DNA binding"/>
    <property type="evidence" value="ECO:0007669"/>
    <property type="project" value="UniProtKB-UniRule"/>
</dbReference>
<dbReference type="InterPro" id="IPR013762">
    <property type="entry name" value="Integrase-like_cat_sf"/>
</dbReference>
<dbReference type="Pfam" id="PF00589">
    <property type="entry name" value="Phage_integrase"/>
    <property type="match status" value="1"/>
</dbReference>
<comment type="function">
    <text evidence="1">Site-specific tyrosine recombinase, which acts by catalyzing the cutting and rejoining of the recombining DNA molecules.</text>
</comment>
<dbReference type="PROSITE" id="PS51898">
    <property type="entry name" value="TYR_RECOMBINASE"/>
    <property type="match status" value="1"/>
</dbReference>
<dbReference type="InterPro" id="IPR044068">
    <property type="entry name" value="CB"/>
</dbReference>
<dbReference type="Pfam" id="PF14659">
    <property type="entry name" value="Phage_int_SAM_3"/>
    <property type="match status" value="1"/>
</dbReference>
<dbReference type="RefSeq" id="WP_185165378.1">
    <property type="nucleotide sequence ID" value="NZ_JACKWY010000013.1"/>
</dbReference>
<dbReference type="InterPro" id="IPR010998">
    <property type="entry name" value="Integrase_recombinase_N"/>
</dbReference>
<feature type="domain" description="Tyr recombinase" evidence="7">
    <location>
        <begin position="171"/>
        <end position="352"/>
    </location>
</feature>
<dbReference type="GO" id="GO:0015074">
    <property type="term" value="P:DNA integration"/>
    <property type="evidence" value="ECO:0007669"/>
    <property type="project" value="UniProtKB-KW"/>
</dbReference>
<dbReference type="PANTHER" id="PTHR30349:SF64">
    <property type="entry name" value="PROPHAGE INTEGRASE INTD-RELATED"/>
    <property type="match status" value="1"/>
</dbReference>
<evidence type="ECO:0000256" key="4">
    <source>
        <dbReference type="ARBA" id="ARBA00023125"/>
    </source>
</evidence>
<evidence type="ECO:0000256" key="1">
    <source>
        <dbReference type="ARBA" id="ARBA00003283"/>
    </source>
</evidence>
<reference evidence="9 10" key="1">
    <citation type="submission" date="2020-08" db="EMBL/GenBank/DDBJ databases">
        <title>Clostridia isolated from Swiss meat.</title>
        <authorList>
            <person name="Wambui J."/>
            <person name="Stevens M.J.A."/>
            <person name="Stephan R."/>
        </authorList>
    </citation>
    <scope>NUCLEOTIDE SEQUENCE [LARGE SCALE GENOMIC DNA]</scope>
    <source>
        <strain evidence="9 10">CM001</strain>
    </source>
</reference>
<evidence type="ECO:0000256" key="3">
    <source>
        <dbReference type="ARBA" id="ARBA00022908"/>
    </source>
</evidence>
<name>A0A7X0SF01_9CLOT</name>
<accession>A0A7X0SF01</accession>
<evidence type="ECO:0000259" key="8">
    <source>
        <dbReference type="PROSITE" id="PS51900"/>
    </source>
</evidence>
<proteinExistence type="inferred from homology"/>
<dbReference type="InterPro" id="IPR002104">
    <property type="entry name" value="Integrase_catalytic"/>
</dbReference>
<evidence type="ECO:0000259" key="7">
    <source>
        <dbReference type="PROSITE" id="PS51898"/>
    </source>
</evidence>
<evidence type="ECO:0000313" key="10">
    <source>
        <dbReference type="Proteomes" id="UP000585258"/>
    </source>
</evidence>
<dbReference type="InterPro" id="IPR050090">
    <property type="entry name" value="Tyrosine_recombinase_XerCD"/>
</dbReference>
<keyword evidence="5" id="KW-0233">DNA recombination</keyword>
<evidence type="ECO:0000256" key="2">
    <source>
        <dbReference type="ARBA" id="ARBA00008857"/>
    </source>
</evidence>
<gene>
    <name evidence="9" type="ORF">H7E68_16615</name>
</gene>
<dbReference type="AlphaFoldDB" id="A0A7X0SF01"/>
<dbReference type="InterPro" id="IPR011010">
    <property type="entry name" value="DNA_brk_join_enz"/>
</dbReference>
<keyword evidence="4 6" id="KW-0238">DNA-binding</keyword>
<dbReference type="GO" id="GO:0006310">
    <property type="term" value="P:DNA recombination"/>
    <property type="evidence" value="ECO:0007669"/>
    <property type="project" value="UniProtKB-KW"/>
</dbReference>
<dbReference type="CDD" id="cd01189">
    <property type="entry name" value="INT_ICEBs1_C_like"/>
    <property type="match status" value="1"/>
</dbReference>
<dbReference type="Gene3D" id="1.10.150.130">
    <property type="match status" value="1"/>
</dbReference>
<dbReference type="Pfam" id="PF14657">
    <property type="entry name" value="Arm-DNA-bind_4"/>
    <property type="match status" value="1"/>
</dbReference>
<dbReference type="EMBL" id="JACKWY010000013">
    <property type="protein sequence ID" value="MBB6716329.1"/>
    <property type="molecule type" value="Genomic_DNA"/>
</dbReference>
<keyword evidence="3" id="KW-0229">DNA integration</keyword>
<evidence type="ECO:0000256" key="6">
    <source>
        <dbReference type="PROSITE-ProRule" id="PRU01248"/>
    </source>
</evidence>
<dbReference type="PROSITE" id="PS51900">
    <property type="entry name" value="CB"/>
    <property type="match status" value="1"/>
</dbReference>
<comment type="caution">
    <text evidence="9">The sequence shown here is derived from an EMBL/GenBank/DDBJ whole genome shotgun (WGS) entry which is preliminary data.</text>
</comment>
<dbReference type="InterPro" id="IPR004107">
    <property type="entry name" value="Integrase_SAM-like_N"/>
</dbReference>
<evidence type="ECO:0000256" key="5">
    <source>
        <dbReference type="ARBA" id="ARBA00023172"/>
    </source>
</evidence>
<evidence type="ECO:0000313" key="9">
    <source>
        <dbReference type="EMBL" id="MBB6716329.1"/>
    </source>
</evidence>
<comment type="similarity">
    <text evidence="2">Belongs to the 'phage' integrase family.</text>
</comment>
<dbReference type="SUPFAM" id="SSF56349">
    <property type="entry name" value="DNA breaking-rejoining enzymes"/>
    <property type="match status" value="1"/>
</dbReference>
<feature type="domain" description="Core-binding (CB)" evidence="8">
    <location>
        <begin position="69"/>
        <end position="149"/>
    </location>
</feature>
<dbReference type="Proteomes" id="UP000585258">
    <property type="component" value="Unassembled WGS sequence"/>
</dbReference>
<dbReference type="InterPro" id="IPR028259">
    <property type="entry name" value="AP2-like_int_N"/>
</dbReference>
<dbReference type="Gene3D" id="1.10.443.10">
    <property type="entry name" value="Intergrase catalytic core"/>
    <property type="match status" value="1"/>
</dbReference>
<sequence>MDYNITYRQKDKGWQYIISYKLDGSWKQKSKQGFKTKKEAKPYADKMLSEIRLNIKNDSLIMDLNFDSINFKELSDLYISHFEIYNEYNTIKGYKNAISKFKDLNNIKVKNIKKLNIQNCVDGFIKENLKTSTINTYLRRIKQVFDYYKNTYNLSYNLNLDVIVPKDVNIKEKKALSKEELNKLLGDLKGYKFYINALIAATCGLRSGEILGLTWNDIDFENSTMNVDKQWKVDKKSKSSNFGTLKSKNSYRVVPIPVSTLKELKKYKKKSITDIYNRVTPFNKTSIEKYLNPKLQELAGVSIHELRHTYATRLIYNGIDFKTTARILGHTVEQTLKTYSHVNDEMMKNATKVIKQIF</sequence>
<organism evidence="9 10">
    <name type="scientific">Clostridium gasigenes</name>
    <dbReference type="NCBI Taxonomy" id="94869"/>
    <lineage>
        <taxon>Bacteria</taxon>
        <taxon>Bacillati</taxon>
        <taxon>Bacillota</taxon>
        <taxon>Clostridia</taxon>
        <taxon>Eubacteriales</taxon>
        <taxon>Clostridiaceae</taxon>
        <taxon>Clostridium</taxon>
    </lineage>
</organism>
<protein>
    <submittedName>
        <fullName evidence="9">Site-specific integrase</fullName>
    </submittedName>
</protein>